<dbReference type="PANTHER" id="PTHR30486:SF6">
    <property type="entry name" value="TYPE IV PILUS RETRACTATION ATPASE PILT"/>
    <property type="match status" value="1"/>
</dbReference>
<dbReference type="Gene3D" id="3.40.50.300">
    <property type="entry name" value="P-loop containing nucleotide triphosphate hydrolases"/>
    <property type="match status" value="1"/>
</dbReference>
<accession>A0A7L9J3I6</accession>
<dbReference type="InterPro" id="IPR003593">
    <property type="entry name" value="AAA+_ATPase"/>
</dbReference>
<dbReference type="PANTHER" id="PTHR30486">
    <property type="entry name" value="TWITCHING MOTILITY PROTEIN PILT"/>
    <property type="match status" value="1"/>
</dbReference>
<dbReference type="CDD" id="cd01130">
    <property type="entry name" value="VirB11-like_ATPase"/>
    <property type="match status" value="1"/>
</dbReference>
<dbReference type="InterPro" id="IPR050921">
    <property type="entry name" value="T4SS_GSP_E_ATPase"/>
</dbReference>
<feature type="domain" description="AAA+ ATPase" evidence="2">
    <location>
        <begin position="239"/>
        <end position="390"/>
    </location>
</feature>
<dbReference type="Gene3D" id="3.30.450.380">
    <property type="match status" value="1"/>
</dbReference>
<dbReference type="Pfam" id="PF00437">
    <property type="entry name" value="T2SSE"/>
    <property type="match status" value="1"/>
</dbReference>
<dbReference type="RefSeq" id="WP_192911996.1">
    <property type="nucleotide sequence ID" value="NZ_CP062789.1"/>
</dbReference>
<dbReference type="SUPFAM" id="SSF52540">
    <property type="entry name" value="P-loop containing nucleoside triphosphate hydrolases"/>
    <property type="match status" value="1"/>
</dbReference>
<evidence type="ECO:0000313" key="4">
    <source>
        <dbReference type="Proteomes" id="UP000593998"/>
    </source>
</evidence>
<evidence type="ECO:0000313" key="3">
    <source>
        <dbReference type="EMBL" id="QOK24166.1"/>
    </source>
</evidence>
<evidence type="ECO:0000256" key="1">
    <source>
        <dbReference type="ARBA" id="ARBA00006611"/>
    </source>
</evidence>
<dbReference type="InterPro" id="IPR027417">
    <property type="entry name" value="P-loop_NTPase"/>
</dbReference>
<reference evidence="3 4" key="1">
    <citation type="submission" date="2020-10" db="EMBL/GenBank/DDBJ databases">
        <title>Janibacter indicus TT2 genome sequence.</title>
        <authorList>
            <person name="Lee K."/>
            <person name="Ganzorig M."/>
        </authorList>
    </citation>
    <scope>NUCLEOTIDE SEQUENCE [LARGE SCALE GENOMIC DNA]</scope>
    <source>
        <strain evidence="3 4">TT2</strain>
    </source>
</reference>
<dbReference type="GO" id="GO:0016887">
    <property type="term" value="F:ATP hydrolysis activity"/>
    <property type="evidence" value="ECO:0007669"/>
    <property type="project" value="InterPro"/>
</dbReference>
<dbReference type="Proteomes" id="UP000593998">
    <property type="component" value="Chromosome"/>
</dbReference>
<comment type="similarity">
    <text evidence="1">Belongs to the GSP E family.</text>
</comment>
<organism evidence="3 4">
    <name type="scientific">Janibacter indicus</name>
    <dbReference type="NCBI Taxonomy" id="857417"/>
    <lineage>
        <taxon>Bacteria</taxon>
        <taxon>Bacillati</taxon>
        <taxon>Actinomycetota</taxon>
        <taxon>Actinomycetes</taxon>
        <taxon>Micrococcales</taxon>
        <taxon>Intrasporangiaceae</taxon>
        <taxon>Janibacter</taxon>
    </lineage>
</organism>
<evidence type="ECO:0000259" key="2">
    <source>
        <dbReference type="SMART" id="SM00382"/>
    </source>
</evidence>
<name>A0A7L9J3I6_9MICO</name>
<gene>
    <name evidence="3" type="ORF">IGS73_07355</name>
</gene>
<proteinExistence type="inferred from homology"/>
<dbReference type="AlphaFoldDB" id="A0A7L9J3I6"/>
<dbReference type="SMART" id="SM00382">
    <property type="entry name" value="AAA"/>
    <property type="match status" value="1"/>
</dbReference>
<protein>
    <submittedName>
        <fullName evidence="3">CpaF family protein</fullName>
    </submittedName>
</protein>
<dbReference type="EMBL" id="CP062789">
    <property type="protein sequence ID" value="QOK24166.1"/>
    <property type="molecule type" value="Genomic_DNA"/>
</dbReference>
<dbReference type="InterPro" id="IPR001482">
    <property type="entry name" value="T2SS/T4SS_dom"/>
</dbReference>
<sequence length="493" mass="53424">MTTDAKRASGPTSLPAVYVAPSGASTLPADQINAYVDELRERVATRIAHDEVLDGMDPGERPMRHLSLFYEELDAWSQARARRGDRPLTEADEDRIQNGVMAALSGLGPLEALLQREDVEDIYFNGSHPTMLRLADGQKVEGPPLGESDERVRQLVASLASSQEDGSGRELSQSKPLLAVRMPAVGLMGGRLSAAIDVTPSPVGTIRVHRHVDITLEDLLERGTIDSGLYALLKAAVLASGKILVCGEPGAGKTTLLRALCGVIPPDQAIVTVEDNRELGLHVMPRRDEHGEVVRDEHGKPVPMRPPALVKAYESRPANAEGMGAITMADNLHQSLRDSPDRVIVGETRGADVTVMIDAISNGVSGVMATIHADSAKGIFDRVVQMVRAVNPPLPADYALRGLAYFDLIVFMRRDRRHRRFISEVVAFGGVNRSLGDNGLPSYTVLYQAGEDGRAVPAGRPTGKLLERLVAEGWSPDWMDPSNSDWPEWEDLS</sequence>